<name>A0ABW3LCP3_9BACL</name>
<dbReference type="InterPro" id="IPR050879">
    <property type="entry name" value="Acyltransferase_3"/>
</dbReference>
<dbReference type="Pfam" id="PF19040">
    <property type="entry name" value="SGNH"/>
    <property type="match status" value="1"/>
</dbReference>
<evidence type="ECO:0000256" key="3">
    <source>
        <dbReference type="SAM" id="Phobius"/>
    </source>
</evidence>
<dbReference type="RefSeq" id="WP_144841618.1">
    <property type="nucleotide sequence ID" value="NZ_JBHTKI010000018.1"/>
</dbReference>
<evidence type="ECO:0000259" key="4">
    <source>
        <dbReference type="Pfam" id="PF01757"/>
    </source>
</evidence>
<comment type="caution">
    <text evidence="6">The sequence shown here is derived from an EMBL/GenBank/DDBJ whole genome shotgun (WGS) entry which is preliminary data.</text>
</comment>
<sequence>MEDLKVPEKKFRPELEGIRAVAAVLVAVYHIWIGSVSGGVDVFFIVSGYLITTSLLSRIEREGRINFTENLLGLAKRLFPLAFTVLLVSSVLSILLLPQAVWKETISELFASMFYFQNWQLANNTVDYLAQNNQASPFQHFWALSIQGQFYITWPIVITLVYLIAKKVLKTPIRKTLLISLILIFCASISYSIYITEVNQPWAYFDTFARAWEFSLGGILALLISYIVLKKSVSFILGWLGLAVIVFTGILLPVSNVFPGYVALLPTTGVMLVIISAENGSRFGVQKFLSSKPLLYFGSISYGFYLWHWPLLIFYYAYFDTDTISTPAGLAVLLITFVLSVVTIKLVEGPIRTINVKQSKGRLGKILVALTAPVILVGISWGMYVQASLDSGYATENYSESLSVPDNPQDDPVTETIIEDYPGARSISHNIKPADGKEPIPTPLQAKEENPIFYENKDCYARGDDSTVTKCSFGVTENPSYTIALVGGSHSGHWFPALREMSERLGLRIDVYNKDACRFTRDDFDGLLTEACMEWNDKLVEVLKEDLPDLIFTTANVNIGNKVPSGYLEIWREFEGITEIFAIRDNPRMKEEPPTCLEEHPDKCSVPRDKALAEVVPWENTENVPENVTFADMSEYFCDEETCYPVIGNVMVYRDLHHLTTLYSKTMGPALEEHITEALENLQND</sequence>
<organism evidence="6 7">
    <name type="scientific">Metaplanococcus flavidus</name>
    <dbReference type="NCBI Taxonomy" id="569883"/>
    <lineage>
        <taxon>Bacteria</taxon>
        <taxon>Bacillati</taxon>
        <taxon>Bacillota</taxon>
        <taxon>Bacilli</taxon>
        <taxon>Bacillales</taxon>
        <taxon>Caryophanaceae</taxon>
        <taxon>Metaplanococcus</taxon>
    </lineage>
</organism>
<dbReference type="Proteomes" id="UP001597109">
    <property type="component" value="Unassembled WGS sequence"/>
</dbReference>
<feature type="transmembrane region" description="Helical" evidence="3">
    <location>
        <begin position="261"/>
        <end position="281"/>
    </location>
</feature>
<feature type="transmembrane region" description="Helical" evidence="3">
    <location>
        <begin position="78"/>
        <end position="97"/>
    </location>
</feature>
<accession>A0ABW3LCP3</accession>
<reference evidence="7" key="1">
    <citation type="journal article" date="2019" name="Int. J. Syst. Evol. Microbiol.">
        <title>The Global Catalogue of Microorganisms (GCM) 10K type strain sequencing project: providing services to taxonomists for standard genome sequencing and annotation.</title>
        <authorList>
            <consortium name="The Broad Institute Genomics Platform"/>
            <consortium name="The Broad Institute Genome Sequencing Center for Infectious Disease"/>
            <person name="Wu L."/>
            <person name="Ma J."/>
        </authorList>
    </citation>
    <scope>NUCLEOTIDE SEQUENCE [LARGE SCALE GENOMIC DNA]</scope>
    <source>
        <strain evidence="7">CCUG 56756</strain>
    </source>
</reference>
<keyword evidence="6" id="KW-0012">Acyltransferase</keyword>
<feature type="transmembrane region" description="Helical" evidence="3">
    <location>
        <begin position="208"/>
        <end position="229"/>
    </location>
</feature>
<feature type="domain" description="SGNH" evidence="5">
    <location>
        <begin position="459"/>
        <end position="672"/>
    </location>
</feature>
<dbReference type="InterPro" id="IPR043968">
    <property type="entry name" value="SGNH"/>
</dbReference>
<feature type="transmembrane region" description="Helical" evidence="3">
    <location>
        <begin position="366"/>
        <end position="384"/>
    </location>
</feature>
<feature type="transmembrane region" description="Helical" evidence="3">
    <location>
        <begin position="293"/>
        <end position="318"/>
    </location>
</feature>
<keyword evidence="3" id="KW-0472">Membrane</keyword>
<dbReference type="EMBL" id="JBHTKI010000018">
    <property type="protein sequence ID" value="MFD1032089.1"/>
    <property type="molecule type" value="Genomic_DNA"/>
</dbReference>
<dbReference type="Pfam" id="PF01757">
    <property type="entry name" value="Acyl_transf_3"/>
    <property type="match status" value="1"/>
</dbReference>
<evidence type="ECO:0000256" key="1">
    <source>
        <dbReference type="ARBA" id="ARBA00004370"/>
    </source>
</evidence>
<feature type="transmembrane region" description="Helical" evidence="3">
    <location>
        <begin position="177"/>
        <end position="196"/>
    </location>
</feature>
<feature type="transmembrane region" description="Helical" evidence="3">
    <location>
        <begin position="236"/>
        <end position="255"/>
    </location>
</feature>
<gene>
    <name evidence="6" type="ORF">ACFQ1X_11670</name>
</gene>
<comment type="similarity">
    <text evidence="2">Belongs to the acyltransferase 3 family.</text>
</comment>
<keyword evidence="3" id="KW-0812">Transmembrane</keyword>
<protein>
    <submittedName>
        <fullName evidence="6">Acyltransferase family protein</fullName>
        <ecNumber evidence="6">2.3.1.-</ecNumber>
    </submittedName>
</protein>
<feature type="transmembrane region" description="Helical" evidence="3">
    <location>
        <begin position="17"/>
        <end position="33"/>
    </location>
</feature>
<comment type="subcellular location">
    <subcellularLocation>
        <location evidence="1">Membrane</location>
    </subcellularLocation>
</comment>
<keyword evidence="7" id="KW-1185">Reference proteome</keyword>
<dbReference type="InterPro" id="IPR002656">
    <property type="entry name" value="Acyl_transf_3_dom"/>
</dbReference>
<evidence type="ECO:0000259" key="5">
    <source>
        <dbReference type="Pfam" id="PF19040"/>
    </source>
</evidence>
<dbReference type="PANTHER" id="PTHR23028">
    <property type="entry name" value="ACETYLTRANSFERASE"/>
    <property type="match status" value="1"/>
</dbReference>
<proteinExistence type="inferred from homology"/>
<evidence type="ECO:0000313" key="6">
    <source>
        <dbReference type="EMBL" id="MFD1032089.1"/>
    </source>
</evidence>
<dbReference type="PANTHER" id="PTHR23028:SF53">
    <property type="entry name" value="ACYL_TRANSF_3 DOMAIN-CONTAINING PROTEIN"/>
    <property type="match status" value="1"/>
</dbReference>
<feature type="transmembrane region" description="Helical" evidence="3">
    <location>
        <begin position="141"/>
        <end position="165"/>
    </location>
</feature>
<keyword evidence="3" id="KW-1133">Transmembrane helix</keyword>
<evidence type="ECO:0000256" key="2">
    <source>
        <dbReference type="ARBA" id="ARBA00007400"/>
    </source>
</evidence>
<feature type="transmembrane region" description="Helical" evidence="3">
    <location>
        <begin position="39"/>
        <end position="57"/>
    </location>
</feature>
<feature type="domain" description="Acyltransferase 3" evidence="4">
    <location>
        <begin position="14"/>
        <end position="343"/>
    </location>
</feature>
<feature type="transmembrane region" description="Helical" evidence="3">
    <location>
        <begin position="324"/>
        <end position="346"/>
    </location>
</feature>
<evidence type="ECO:0000313" key="7">
    <source>
        <dbReference type="Proteomes" id="UP001597109"/>
    </source>
</evidence>
<dbReference type="EC" id="2.3.1.-" evidence="6"/>
<dbReference type="GO" id="GO:0016746">
    <property type="term" value="F:acyltransferase activity"/>
    <property type="evidence" value="ECO:0007669"/>
    <property type="project" value="UniProtKB-KW"/>
</dbReference>
<keyword evidence="6" id="KW-0808">Transferase</keyword>